<keyword evidence="3" id="KW-1185">Reference proteome</keyword>
<reference evidence="2" key="1">
    <citation type="submission" date="2021-03" db="EMBL/GenBank/DDBJ databases">
        <authorList>
            <person name="Tagirdzhanova G."/>
        </authorList>
    </citation>
    <scope>NUCLEOTIDE SEQUENCE</scope>
</reference>
<sequence length="996" mass="106957">MSNKLVVGDDFAEADDTPRPLRIIKRGQPVPFNLSKADSLPRFSPPSSLPSIEAVPHEEIILSAPASSILHGHIAMAKSSSGLPSVAWPAGSGEWLDVPKQRRTKARTVHESALGRLDGGRDTDTMGTTSTSTFLCHANTTPERPHPNHPNHPNPNPDSGRRLHNIRCTVRASTTGTVQVSTSNPSSSTAHTSLIPSSSPFVSNLPPRAFTATSLGYSQNNSPRLPSQQLHRTQLSLRSRLLSRVMNGVASTARITNATVEPKRTTRQFHSNSEKEADPCKSSQPTGSRSGTSSSVETAATFDDDLDSALATFPTPPKSAVTSPTTLSRFESSRTASLINRTLVEPRNVASASAQLNVLPEIGSLGIDGGRSVFVAVEIVGGVTPIGDILSPVSLTLKPLDVAIVIDNSLFASPGALIANCEAARFLASQLDTTLDRLAVLCTRPINPDAKDLNVNLPLSRTSIRKIKSTVDAIVSSTEKPEPAALGTAVDRAIDLLANPTREHLDDEPGGGACGHVFILTANPAGVPSVLLSHATIQVHVIRAGALPWKGSVEPTCSGWKLAPLYSSSLQYMSLMKDKDKDSLFNRLRDLVTLARSGKPCGRLTDLVLEIEAGQNSSIEAVMGQTEIASLRPGEVITSLVRVKVGANFARGYTLSPSPSLVSSGSLSKPKDVLDELDVMIGASPVPILVAKLTYKHSFLPAGTRCSTSAAAKMRRSLPHAEEDSASLETIDSPNANSRAAVQKRLAFNLATHHSPREAITVLQQHFGEDSLESFCTPYVMLLAEELKYQARILERFDLPNTIRGNLSAFLKVMPQDQVGPALFDISNHKPGDWLTGVSDEESTTSLSPKTQSSSSNASRLYLGHNKTETSRSKSLRPGTGMPSARQAGVPLSTYRAKGSTPASTLNFRISHSPTAKVSMDEARRIWGDLRKFSRGDRRLVKLNRTDPKNSVKDSHGGTWIRDLAIRNKRSEGTDTVISLQRPEVCRGRENVVPWL</sequence>
<dbReference type="EMBL" id="CAJPDS010000003">
    <property type="protein sequence ID" value="CAF9904615.1"/>
    <property type="molecule type" value="Genomic_DNA"/>
</dbReference>
<feature type="region of interest" description="Disordered" evidence="1">
    <location>
        <begin position="139"/>
        <end position="203"/>
    </location>
</feature>
<proteinExistence type="predicted"/>
<feature type="compositionally biased region" description="Polar residues" evidence="1">
    <location>
        <begin position="281"/>
        <end position="297"/>
    </location>
</feature>
<dbReference type="AlphaFoldDB" id="A0A8H3I2D4"/>
<evidence type="ECO:0000313" key="2">
    <source>
        <dbReference type="EMBL" id="CAF9904615.1"/>
    </source>
</evidence>
<dbReference type="Proteomes" id="UP000664521">
    <property type="component" value="Unassembled WGS sequence"/>
</dbReference>
<comment type="caution">
    <text evidence="2">The sequence shown here is derived from an EMBL/GenBank/DDBJ whole genome shotgun (WGS) entry which is preliminary data.</text>
</comment>
<feature type="region of interest" description="Disordered" evidence="1">
    <location>
        <begin position="258"/>
        <end position="297"/>
    </location>
</feature>
<organism evidence="2 3">
    <name type="scientific">Heterodermia speciosa</name>
    <dbReference type="NCBI Taxonomy" id="116794"/>
    <lineage>
        <taxon>Eukaryota</taxon>
        <taxon>Fungi</taxon>
        <taxon>Dikarya</taxon>
        <taxon>Ascomycota</taxon>
        <taxon>Pezizomycotina</taxon>
        <taxon>Lecanoromycetes</taxon>
        <taxon>OSLEUM clade</taxon>
        <taxon>Lecanoromycetidae</taxon>
        <taxon>Caliciales</taxon>
        <taxon>Physciaceae</taxon>
        <taxon>Heterodermia</taxon>
    </lineage>
</organism>
<name>A0A8H3I2D4_9LECA</name>
<feature type="region of interest" description="Disordered" evidence="1">
    <location>
        <begin position="308"/>
        <end position="327"/>
    </location>
</feature>
<feature type="region of interest" description="Disordered" evidence="1">
    <location>
        <begin position="213"/>
        <end position="232"/>
    </location>
</feature>
<evidence type="ECO:0000313" key="3">
    <source>
        <dbReference type="Proteomes" id="UP000664521"/>
    </source>
</evidence>
<gene>
    <name evidence="2" type="ORF">HETSPECPRED_004735</name>
</gene>
<protein>
    <submittedName>
        <fullName evidence="2">Uncharacterized protein</fullName>
    </submittedName>
</protein>
<feature type="compositionally biased region" description="Polar residues" evidence="1">
    <location>
        <begin position="213"/>
        <end position="226"/>
    </location>
</feature>
<feature type="compositionally biased region" description="Low complexity" evidence="1">
    <location>
        <begin position="844"/>
        <end position="856"/>
    </location>
</feature>
<evidence type="ECO:0000256" key="1">
    <source>
        <dbReference type="SAM" id="MobiDB-lite"/>
    </source>
</evidence>
<feature type="region of interest" description="Disordered" evidence="1">
    <location>
        <begin position="834"/>
        <end position="898"/>
    </location>
</feature>
<dbReference type="OrthoDB" id="5213862at2759"/>
<accession>A0A8H3I2D4</accession>
<feature type="compositionally biased region" description="Polar residues" evidence="1">
    <location>
        <begin position="171"/>
        <end position="202"/>
    </location>
</feature>